<proteinExistence type="predicted"/>
<evidence type="ECO:0000256" key="1">
    <source>
        <dbReference type="SAM" id="MobiDB-lite"/>
    </source>
</evidence>
<protein>
    <recommendedName>
        <fullName evidence="4">DDE-1 domain-containing protein</fullName>
    </recommendedName>
</protein>
<accession>A0A9D3MGS4</accession>
<name>A0A9D3MGS4_ANGAN</name>
<sequence length="113" mass="12537">MQAHDVWNMDETSTTTVQVPDKVIASRGRKQVGAMTSAERGTLVTMAMAVNSQGNSTPPQFVFPRKKFHDHFIRDGPTGCVGTASGSGWMQEQDFLVFLRHFVQHSRASPEFP</sequence>
<feature type="region of interest" description="Disordered" evidence="1">
    <location>
        <begin position="1"/>
        <end position="22"/>
    </location>
</feature>
<evidence type="ECO:0000313" key="3">
    <source>
        <dbReference type="Proteomes" id="UP001044222"/>
    </source>
</evidence>
<evidence type="ECO:0000313" key="2">
    <source>
        <dbReference type="EMBL" id="KAG5848689.1"/>
    </source>
</evidence>
<reference evidence="2" key="1">
    <citation type="submission" date="2021-01" db="EMBL/GenBank/DDBJ databases">
        <title>A chromosome-scale assembly of European eel, Anguilla anguilla.</title>
        <authorList>
            <person name="Henkel C."/>
            <person name="Jong-Raadsen S.A."/>
            <person name="Dufour S."/>
            <person name="Weltzien F.-A."/>
            <person name="Palstra A.P."/>
            <person name="Pelster B."/>
            <person name="Spaink H.P."/>
            <person name="Van Den Thillart G.E."/>
            <person name="Jansen H."/>
            <person name="Zahm M."/>
            <person name="Klopp C."/>
            <person name="Cedric C."/>
            <person name="Louis A."/>
            <person name="Berthelot C."/>
            <person name="Parey E."/>
            <person name="Roest Crollius H."/>
            <person name="Montfort J."/>
            <person name="Robinson-Rechavi M."/>
            <person name="Bucao C."/>
            <person name="Bouchez O."/>
            <person name="Gislard M."/>
            <person name="Lluch J."/>
            <person name="Milhes M."/>
            <person name="Lampietro C."/>
            <person name="Lopez Roques C."/>
            <person name="Donnadieu C."/>
            <person name="Braasch I."/>
            <person name="Desvignes T."/>
            <person name="Postlethwait J."/>
            <person name="Bobe J."/>
            <person name="Guiguen Y."/>
            <person name="Dirks R."/>
        </authorList>
    </citation>
    <scope>NUCLEOTIDE SEQUENCE</scope>
    <source>
        <strain evidence="2">Tag_6206</strain>
        <tissue evidence="2">Liver</tissue>
    </source>
</reference>
<dbReference type="Proteomes" id="UP001044222">
    <property type="component" value="Unassembled WGS sequence"/>
</dbReference>
<gene>
    <name evidence="2" type="ORF">ANANG_G00101490</name>
</gene>
<dbReference type="EMBL" id="JAFIRN010000005">
    <property type="protein sequence ID" value="KAG5848689.1"/>
    <property type="molecule type" value="Genomic_DNA"/>
</dbReference>
<dbReference type="AlphaFoldDB" id="A0A9D3MGS4"/>
<comment type="caution">
    <text evidence="2">The sequence shown here is derived from an EMBL/GenBank/DDBJ whole genome shotgun (WGS) entry which is preliminary data.</text>
</comment>
<keyword evidence="3" id="KW-1185">Reference proteome</keyword>
<evidence type="ECO:0008006" key="4">
    <source>
        <dbReference type="Google" id="ProtNLM"/>
    </source>
</evidence>
<organism evidence="2 3">
    <name type="scientific">Anguilla anguilla</name>
    <name type="common">European freshwater eel</name>
    <name type="synonym">Muraena anguilla</name>
    <dbReference type="NCBI Taxonomy" id="7936"/>
    <lineage>
        <taxon>Eukaryota</taxon>
        <taxon>Metazoa</taxon>
        <taxon>Chordata</taxon>
        <taxon>Craniata</taxon>
        <taxon>Vertebrata</taxon>
        <taxon>Euteleostomi</taxon>
        <taxon>Actinopterygii</taxon>
        <taxon>Neopterygii</taxon>
        <taxon>Teleostei</taxon>
        <taxon>Anguilliformes</taxon>
        <taxon>Anguillidae</taxon>
        <taxon>Anguilla</taxon>
    </lineage>
</organism>